<dbReference type="InterPro" id="IPR009962">
    <property type="entry name" value="DUF1488"/>
</dbReference>
<protein>
    <submittedName>
        <fullName evidence="1">Uncharacterized protein</fullName>
    </submittedName>
</protein>
<evidence type="ECO:0000313" key="2">
    <source>
        <dbReference type="Proteomes" id="UP000571084"/>
    </source>
</evidence>
<organism evidence="1 2">
    <name type="scientific">Glaciimonas immobilis</name>
    <dbReference type="NCBI Taxonomy" id="728004"/>
    <lineage>
        <taxon>Bacteria</taxon>
        <taxon>Pseudomonadati</taxon>
        <taxon>Pseudomonadota</taxon>
        <taxon>Betaproteobacteria</taxon>
        <taxon>Burkholderiales</taxon>
        <taxon>Oxalobacteraceae</taxon>
        <taxon>Glaciimonas</taxon>
    </lineage>
</organism>
<comment type="caution">
    <text evidence="1">The sequence shown here is derived from an EMBL/GenBank/DDBJ whole genome shotgun (WGS) entry which is preliminary data.</text>
</comment>
<gene>
    <name evidence="1" type="ORF">HNR39_001077</name>
</gene>
<dbReference type="Pfam" id="PF07369">
    <property type="entry name" value="DUF1488"/>
    <property type="match status" value="1"/>
</dbReference>
<name>A0A840RRP1_9BURK</name>
<sequence length="84" mass="9147">MDNVVAAPRLTRAGILFSVTVDYRQYLCLVPAATLAILSHSKDPKLDLLITYCAFRTKIEGVARRVINAGVAGVPVVVSSIYFH</sequence>
<keyword evidence="2" id="KW-1185">Reference proteome</keyword>
<accession>A0A840RRP1</accession>
<dbReference type="EMBL" id="JACHHQ010000002">
    <property type="protein sequence ID" value="MBB5199250.1"/>
    <property type="molecule type" value="Genomic_DNA"/>
</dbReference>
<dbReference type="SUPFAM" id="SSF160272">
    <property type="entry name" value="Shew3726-like"/>
    <property type="match status" value="1"/>
</dbReference>
<evidence type="ECO:0000313" key="1">
    <source>
        <dbReference type="EMBL" id="MBB5199250.1"/>
    </source>
</evidence>
<dbReference type="AlphaFoldDB" id="A0A840RRP1"/>
<reference evidence="1 2" key="1">
    <citation type="submission" date="2020-08" db="EMBL/GenBank/DDBJ databases">
        <title>Genomic Encyclopedia of Type Strains, Phase IV (KMG-IV): sequencing the most valuable type-strain genomes for metagenomic binning, comparative biology and taxonomic classification.</title>
        <authorList>
            <person name="Goeker M."/>
        </authorList>
    </citation>
    <scope>NUCLEOTIDE SEQUENCE [LARGE SCALE GENOMIC DNA]</scope>
    <source>
        <strain evidence="1 2">DSM 23240</strain>
    </source>
</reference>
<dbReference type="InterPro" id="IPR036692">
    <property type="entry name" value="Shew3726-like_sf"/>
</dbReference>
<dbReference type="Proteomes" id="UP000571084">
    <property type="component" value="Unassembled WGS sequence"/>
</dbReference>
<proteinExistence type="predicted"/>
<dbReference type="RefSeq" id="WP_168055267.1">
    <property type="nucleotide sequence ID" value="NZ_JAAOZT010000006.1"/>
</dbReference>